<evidence type="ECO:0000256" key="2">
    <source>
        <dbReference type="ARBA" id="ARBA00008627"/>
    </source>
</evidence>
<feature type="transmembrane region" description="Helical" evidence="14">
    <location>
        <begin position="320"/>
        <end position="349"/>
    </location>
</feature>
<evidence type="ECO:0000256" key="11">
    <source>
        <dbReference type="ARBA" id="ARBA00023251"/>
    </source>
</evidence>
<comment type="catalytic activity">
    <reaction evidence="13">
        <text>L-lysyl-tRNA(Lys) + a 1,2-diacyl-sn-glycero-3-phospho-(1'-sn-glycerol) = a 1,2-diacyl-sn-glycero-3-phospho-1'-(3'-O-L-lysyl)-sn-glycerol + tRNA(Lys)</text>
        <dbReference type="Rhea" id="RHEA:10668"/>
        <dbReference type="Rhea" id="RHEA-COMP:9696"/>
        <dbReference type="Rhea" id="RHEA-COMP:9697"/>
        <dbReference type="ChEBI" id="CHEBI:64716"/>
        <dbReference type="ChEBI" id="CHEBI:75792"/>
        <dbReference type="ChEBI" id="CHEBI:78442"/>
        <dbReference type="ChEBI" id="CHEBI:78529"/>
        <dbReference type="EC" id="2.3.2.3"/>
    </reaction>
</comment>
<evidence type="ECO:0000256" key="13">
    <source>
        <dbReference type="ARBA" id="ARBA00047540"/>
    </source>
</evidence>
<evidence type="ECO:0000256" key="4">
    <source>
        <dbReference type="ARBA" id="ARBA00021546"/>
    </source>
</evidence>
<sequence>MKFLKYTLFALPVLFCGLAIFLVHKELMTISFHSLHSEIADWSSYKIEIALLLTFVNFVVLSGYDWIGLKTIKAQLGWLKTFKISFFAYSLSNLVGHSLISGASLRLRYYSREGLELRQISHISLQNTISFWLGFLTLGGVGLIIYPNDASAIGLSIQLIDVIGFLLLIPVICYMGASWFYAEKEFTFGKHIAISIPTTKEALGFLSLSVLDLTLCSLVMYFLLPPDANIQFTHFLVLFVTAQLAGLISQVPGGLGVFDSVLLKLLVPFAPAHELLTSFVLFRIIYYFIPFFLTLAGVATDEMILKREHTKKATAIIRTMLSPIIAQLLAIATFISGIVLLFSSVFPAIASRTHNLHKVVPLFVMELSHWASSITGLFLLFLSFKLWGKNKKALHMVQILLIVGIITSLLKGFDYEEAILLSVILAFSLFTKDAFYRTSPPRFIDNTNFQIIIILGILLLSMYAGLFAYQEIPYSDALWFKFHSRGNAERFLRSTLTLFTIFIFIAVRTYLKSDKHVDEPLMTPEEEGVIEEILKNVTETDAQLVWTKDKHIMISEDKKAFIMYGIQSDSWVVLGDAYGEPASRKKLMHDFIVKADLQGAKPVFYQLSERSLGQALEEGLQIFKLGEEAHIDLTTFSLEGSSRKSLRNNEKRGEKEGLSFRIVPKSEVPAIMNRLKEISDIWMKDKNAKEKGFSLGFFREDYIKHFPCAIIEKDGKIMAFANLWLGAGNEISIDLMRYDTASPHGIMDYLFVKILLWGQSENFKSFNFGMAPLSGLRSNPWAPLWYKLGSFIYRHGEHFYNFQGLHDYKAKYDPQWKMRFIASYGGLSFLRTLTDVTFLIGGGALGVLGLKKDK</sequence>
<feature type="transmembrane region" description="Helical" evidence="14">
    <location>
        <begin position="202"/>
        <end position="223"/>
    </location>
</feature>
<feature type="transmembrane region" description="Helical" evidence="14">
    <location>
        <begin position="159"/>
        <end position="182"/>
    </location>
</feature>
<feature type="transmembrane region" description="Helical" evidence="14">
    <location>
        <begin position="235"/>
        <end position="255"/>
    </location>
</feature>
<dbReference type="PANTHER" id="PTHR34697:SF2">
    <property type="entry name" value="PHOSPHATIDYLGLYCEROL LYSYLTRANSFERASE"/>
    <property type="match status" value="1"/>
</dbReference>
<dbReference type="EMBL" id="JAYGJQ010000001">
    <property type="protein sequence ID" value="MEA9355136.1"/>
    <property type="molecule type" value="Genomic_DNA"/>
</dbReference>
<dbReference type="Proteomes" id="UP001302274">
    <property type="component" value="Unassembled WGS sequence"/>
</dbReference>
<evidence type="ECO:0000256" key="1">
    <source>
        <dbReference type="ARBA" id="ARBA00004651"/>
    </source>
</evidence>
<dbReference type="InterPro" id="IPR051211">
    <property type="entry name" value="PG_lysyltransferase"/>
</dbReference>
<keyword evidence="7 14" id="KW-0812">Transmembrane</keyword>
<feature type="transmembrane region" description="Helical" evidence="14">
    <location>
        <begin position="49"/>
        <end position="67"/>
    </location>
</feature>
<feature type="transmembrane region" description="Helical" evidence="14">
    <location>
        <begin position="369"/>
        <end position="387"/>
    </location>
</feature>
<evidence type="ECO:0000259" key="15">
    <source>
        <dbReference type="Pfam" id="PF09924"/>
    </source>
</evidence>
<evidence type="ECO:0000256" key="7">
    <source>
        <dbReference type="ARBA" id="ARBA00022692"/>
    </source>
</evidence>
<dbReference type="InterPro" id="IPR024320">
    <property type="entry name" value="LPG_synthase_C"/>
</dbReference>
<organism evidence="16 17">
    <name type="scientific">Bacteriovorax antarcticus</name>
    <dbReference type="NCBI Taxonomy" id="3088717"/>
    <lineage>
        <taxon>Bacteria</taxon>
        <taxon>Pseudomonadati</taxon>
        <taxon>Bdellovibrionota</taxon>
        <taxon>Bacteriovoracia</taxon>
        <taxon>Bacteriovoracales</taxon>
        <taxon>Bacteriovoracaceae</taxon>
        <taxon>Bacteriovorax</taxon>
    </lineage>
</organism>
<evidence type="ECO:0000256" key="14">
    <source>
        <dbReference type="SAM" id="Phobius"/>
    </source>
</evidence>
<name>A0ABU5VQ11_9BACT</name>
<dbReference type="InterPro" id="IPR016181">
    <property type="entry name" value="Acyl_CoA_acyltransferase"/>
</dbReference>
<accession>A0ABU5VQ11</accession>
<evidence type="ECO:0000256" key="3">
    <source>
        <dbReference type="ARBA" id="ARBA00012014"/>
    </source>
</evidence>
<dbReference type="EC" id="2.3.2.3" evidence="3"/>
<keyword evidence="6" id="KW-0808">Transferase</keyword>
<dbReference type="Pfam" id="PF09924">
    <property type="entry name" value="LPG_synthase_C"/>
    <property type="match status" value="1"/>
</dbReference>
<protein>
    <recommendedName>
        <fullName evidence="4">Phosphatidylglycerol lysyltransferase</fullName>
        <ecNumber evidence="3">2.3.2.3</ecNumber>
    </recommendedName>
    <alternativeName>
        <fullName evidence="12">Lysylphosphatidylglycerol synthase</fullName>
    </alternativeName>
</protein>
<keyword evidence="9" id="KW-0443">Lipid metabolism</keyword>
<feature type="transmembrane region" description="Helical" evidence="14">
    <location>
        <begin position="448"/>
        <end position="470"/>
    </location>
</feature>
<feature type="domain" description="Phosphatidylglycerol lysyltransferase C-terminal" evidence="15">
    <location>
        <begin position="538"/>
        <end position="822"/>
    </location>
</feature>
<dbReference type="RefSeq" id="WP_323574624.1">
    <property type="nucleotide sequence ID" value="NZ_JAYGJQ010000001.1"/>
</dbReference>
<keyword evidence="5" id="KW-1003">Cell membrane</keyword>
<evidence type="ECO:0000256" key="5">
    <source>
        <dbReference type="ARBA" id="ARBA00022475"/>
    </source>
</evidence>
<feature type="transmembrane region" description="Helical" evidence="14">
    <location>
        <begin position="129"/>
        <end position="147"/>
    </location>
</feature>
<proteinExistence type="inferred from homology"/>
<gene>
    <name evidence="16" type="primary">mprF</name>
    <name evidence="16" type="ORF">SHI21_02940</name>
</gene>
<feature type="transmembrane region" description="Helical" evidence="14">
    <location>
        <begin position="490"/>
        <end position="511"/>
    </location>
</feature>
<keyword evidence="10 14" id="KW-0472">Membrane</keyword>
<evidence type="ECO:0000256" key="10">
    <source>
        <dbReference type="ARBA" id="ARBA00023136"/>
    </source>
</evidence>
<evidence type="ECO:0000256" key="6">
    <source>
        <dbReference type="ARBA" id="ARBA00022679"/>
    </source>
</evidence>
<reference evidence="16 17" key="1">
    <citation type="submission" date="2023-11" db="EMBL/GenBank/DDBJ databases">
        <title>A Novel Polar Bacteriovorax (B. antarcticus) Isolated from the Biocrust in Antarctica.</title>
        <authorList>
            <person name="Mun W."/>
            <person name="Choi S.Y."/>
            <person name="Mitchell R.J."/>
        </authorList>
    </citation>
    <scope>NUCLEOTIDE SEQUENCE [LARGE SCALE GENOMIC DNA]</scope>
    <source>
        <strain evidence="16 17">PP10</strain>
    </source>
</reference>
<dbReference type="SUPFAM" id="SSF55729">
    <property type="entry name" value="Acyl-CoA N-acyltransferases (Nat)"/>
    <property type="match status" value="1"/>
</dbReference>
<dbReference type="Pfam" id="PF03706">
    <property type="entry name" value="LPG_synthase_TM"/>
    <property type="match status" value="1"/>
</dbReference>
<feature type="transmembrane region" description="Helical" evidence="14">
    <location>
        <begin position="275"/>
        <end position="299"/>
    </location>
</feature>
<evidence type="ECO:0000256" key="8">
    <source>
        <dbReference type="ARBA" id="ARBA00022989"/>
    </source>
</evidence>
<comment type="subcellular location">
    <subcellularLocation>
        <location evidence="1">Cell membrane</location>
        <topology evidence="1">Multi-pass membrane protein</topology>
    </subcellularLocation>
</comment>
<keyword evidence="11" id="KW-0046">Antibiotic resistance</keyword>
<evidence type="ECO:0000313" key="16">
    <source>
        <dbReference type="EMBL" id="MEA9355136.1"/>
    </source>
</evidence>
<evidence type="ECO:0000313" key="17">
    <source>
        <dbReference type="Proteomes" id="UP001302274"/>
    </source>
</evidence>
<keyword evidence="8 14" id="KW-1133">Transmembrane helix</keyword>
<comment type="similarity">
    <text evidence="2">Belongs to the LPG synthase family.</text>
</comment>
<evidence type="ECO:0000256" key="9">
    <source>
        <dbReference type="ARBA" id="ARBA00023098"/>
    </source>
</evidence>
<dbReference type="PANTHER" id="PTHR34697">
    <property type="entry name" value="PHOSPHATIDYLGLYCEROL LYSYLTRANSFERASE"/>
    <property type="match status" value="1"/>
</dbReference>
<feature type="transmembrane region" description="Helical" evidence="14">
    <location>
        <begin position="87"/>
        <end position="109"/>
    </location>
</feature>
<keyword evidence="17" id="KW-1185">Reference proteome</keyword>
<dbReference type="NCBIfam" id="NF033480">
    <property type="entry name" value="bifunc_MprF"/>
    <property type="match status" value="1"/>
</dbReference>
<comment type="caution">
    <text evidence="16">The sequence shown here is derived from an EMBL/GenBank/DDBJ whole genome shotgun (WGS) entry which is preliminary data.</text>
</comment>
<evidence type="ECO:0000256" key="12">
    <source>
        <dbReference type="ARBA" id="ARBA00031899"/>
    </source>
</evidence>
<feature type="transmembrane region" description="Helical" evidence="14">
    <location>
        <begin position="394"/>
        <end position="413"/>
    </location>
</feature>
<dbReference type="InterPro" id="IPR022791">
    <property type="entry name" value="L-PG_synthase/AglD"/>
</dbReference>